<accession>A0ABX6EXV9</accession>
<name>A0ABX6EXV9_KLUMA</name>
<organism evidence="2 3">
    <name type="scientific">Kluyveromyces marxianus</name>
    <name type="common">Yeast</name>
    <name type="synonym">Candida kefyr</name>
    <dbReference type="NCBI Taxonomy" id="4911"/>
    <lineage>
        <taxon>Eukaryota</taxon>
        <taxon>Fungi</taxon>
        <taxon>Dikarya</taxon>
        <taxon>Ascomycota</taxon>
        <taxon>Saccharomycotina</taxon>
        <taxon>Saccharomycetes</taxon>
        <taxon>Saccharomycetales</taxon>
        <taxon>Saccharomycetaceae</taxon>
        <taxon>Kluyveromyces</taxon>
    </lineage>
</organism>
<evidence type="ECO:0000313" key="3">
    <source>
        <dbReference type="Proteomes" id="UP000422736"/>
    </source>
</evidence>
<gene>
    <name evidence="2" type="primary">GIS3</name>
    <name evidence="2" type="ORF">FIM1_2611</name>
</gene>
<dbReference type="EMBL" id="CP015057">
    <property type="protein sequence ID" value="QGN15913.1"/>
    <property type="molecule type" value="Genomic_DNA"/>
</dbReference>
<feature type="compositionally biased region" description="Low complexity" evidence="1">
    <location>
        <begin position="94"/>
        <end position="106"/>
    </location>
</feature>
<reference evidence="2 3" key="2">
    <citation type="submission" date="2019-11" db="EMBL/GenBank/DDBJ databases">
        <authorList>
            <person name="Lu H."/>
        </authorList>
    </citation>
    <scope>NUCLEOTIDE SEQUENCE [LARGE SCALE GENOMIC DNA]</scope>
    <source>
        <strain evidence="2 3">FIM1</strain>
    </source>
</reference>
<reference evidence="2 3" key="1">
    <citation type="submission" date="2016-03" db="EMBL/GenBank/DDBJ databases">
        <title>How can Kluyveromyces marxianus grow so fast - potential evolutionary course in Saccharomyces Complex revealed by comparative genomics.</title>
        <authorList>
            <person name="Mo W."/>
            <person name="Lu W."/>
            <person name="Yang X."/>
            <person name="Qi J."/>
            <person name="Lv H."/>
        </authorList>
    </citation>
    <scope>NUCLEOTIDE SEQUENCE [LARGE SCALE GENOMIC DNA]</scope>
    <source>
        <strain evidence="2 3">FIM1</strain>
    </source>
</reference>
<dbReference type="Proteomes" id="UP000422736">
    <property type="component" value="Chromosome 4"/>
</dbReference>
<evidence type="ECO:0000313" key="2">
    <source>
        <dbReference type="EMBL" id="QGN15913.1"/>
    </source>
</evidence>
<evidence type="ECO:0000256" key="1">
    <source>
        <dbReference type="SAM" id="MobiDB-lite"/>
    </source>
</evidence>
<sequence>MTMLVLNSGAMPILSHITQTTRILESPVSKYTYKNKNKNKNKHKHNKQKAGTKAMRSGLEEDACMMDTSTLTPSLSSVLHQIKQTNRERRNTGSTLGSSSESVLSLREYESSSDGALSDILGQKEIEGPGLGLDPFCIDDEADDDGFPECNHPLRDSRSSSVSTSRSKNRRRSRSRSTSTSRSRSTDTLCAPSPHTKIYNLGDLDLTDTLSTEDIVQPIKPIYERPKCKRMSVCSVIQDGSTDGKRPRRNSRFTPIFLENEVVEMEHWPNTTQQQQDLGVQDGIVELDMTLKRTRQQSLNPSFLRLYALETSMKQKNLLPDLNLDESILQKLSIQDIAHLNVPSDPSNKITPQQIKLALITRKKLWTDMCRITRTDLHGEYTPSNLRFVRDTRAPETNDQPAEATSLVRMNSEVKPWSQPEMSKPTMFKPCGRIPLGRNVNSKDIQYVVKGWCDYRFA</sequence>
<feature type="region of interest" description="Disordered" evidence="1">
    <location>
        <begin position="86"/>
        <end position="107"/>
    </location>
</feature>
<feature type="region of interest" description="Disordered" evidence="1">
    <location>
        <begin position="145"/>
        <end position="194"/>
    </location>
</feature>
<proteinExistence type="predicted"/>
<protein>
    <submittedName>
        <fullName evidence="2">Protein GIS3</fullName>
    </submittedName>
</protein>
<keyword evidence="3" id="KW-1185">Reference proteome</keyword>